<dbReference type="Gene3D" id="3.80.10.10">
    <property type="entry name" value="Ribonuclease Inhibitor"/>
    <property type="match status" value="1"/>
</dbReference>
<dbReference type="Pfam" id="PF12819">
    <property type="entry name" value="Malectin_like"/>
    <property type="match status" value="1"/>
</dbReference>
<feature type="chain" id="PRO_5043416414" description="Malectin-like domain-containing protein" evidence="10">
    <location>
        <begin position="21"/>
        <end position="577"/>
    </location>
</feature>
<dbReference type="InterPro" id="IPR032675">
    <property type="entry name" value="LRR_dom_sf"/>
</dbReference>
<keyword evidence="7 9" id="KW-0472">Membrane</keyword>
<dbReference type="AlphaFoldDB" id="A0AAV3QC86"/>
<name>A0AAV3QC86_LITER</name>
<dbReference type="Pfam" id="PF13855">
    <property type="entry name" value="LRR_8"/>
    <property type="match status" value="1"/>
</dbReference>
<evidence type="ECO:0000256" key="2">
    <source>
        <dbReference type="ARBA" id="ARBA00022614"/>
    </source>
</evidence>
<comment type="subcellular location">
    <subcellularLocation>
        <location evidence="1">Membrane</location>
        <topology evidence="1">Single-pass membrane protein</topology>
    </subcellularLocation>
</comment>
<comment type="caution">
    <text evidence="12">The sequence shown here is derived from an EMBL/GenBank/DDBJ whole genome shotgun (WGS) entry which is preliminary data.</text>
</comment>
<evidence type="ECO:0000256" key="6">
    <source>
        <dbReference type="ARBA" id="ARBA00022989"/>
    </source>
</evidence>
<protein>
    <recommendedName>
        <fullName evidence="11">Malectin-like domain-containing protein</fullName>
    </recommendedName>
</protein>
<dbReference type="PANTHER" id="PTHR45631">
    <property type="entry name" value="OS07G0107800 PROTEIN-RELATED"/>
    <property type="match status" value="1"/>
</dbReference>
<evidence type="ECO:0000256" key="7">
    <source>
        <dbReference type="ARBA" id="ARBA00023136"/>
    </source>
</evidence>
<evidence type="ECO:0000256" key="5">
    <source>
        <dbReference type="ARBA" id="ARBA00022737"/>
    </source>
</evidence>
<keyword evidence="2" id="KW-0433">Leucine-rich repeat</keyword>
<keyword evidence="13" id="KW-1185">Reference proteome</keyword>
<dbReference type="PANTHER" id="PTHR45631:SF44">
    <property type="entry name" value="CARBOHYDRATE-BINDING PROTEIN OF THE ER PROTEIN"/>
    <property type="match status" value="1"/>
</dbReference>
<keyword evidence="4 10" id="KW-0732">Signal</keyword>
<organism evidence="12 13">
    <name type="scientific">Lithospermum erythrorhizon</name>
    <name type="common">Purple gromwell</name>
    <name type="synonym">Lithospermum officinale var. erythrorhizon</name>
    <dbReference type="NCBI Taxonomy" id="34254"/>
    <lineage>
        <taxon>Eukaryota</taxon>
        <taxon>Viridiplantae</taxon>
        <taxon>Streptophyta</taxon>
        <taxon>Embryophyta</taxon>
        <taxon>Tracheophyta</taxon>
        <taxon>Spermatophyta</taxon>
        <taxon>Magnoliopsida</taxon>
        <taxon>eudicotyledons</taxon>
        <taxon>Gunneridae</taxon>
        <taxon>Pentapetalae</taxon>
        <taxon>asterids</taxon>
        <taxon>lamiids</taxon>
        <taxon>Boraginales</taxon>
        <taxon>Boraginaceae</taxon>
        <taxon>Boraginoideae</taxon>
        <taxon>Lithospermeae</taxon>
        <taxon>Lithospermum</taxon>
    </lineage>
</organism>
<sequence>MGRYHLFFVACFLYVPCVLSELIASIDCGYSGEEYLDSKLIIWESDDDYIRHGDTKVVPSRNSVSTEMDTLRVFTTRKKNCYSINSVDQEGERILIRASFYYGNYDGKSSPPVFDLQFSGNEWLTVQTSMDTVISHEVIYVVQGYTPSVCVAQTKPGNFPFISAIEVRSLDAEMYSGIRQDRALFLRDRIAYGSDEIIRYADDSYDRLWIPGGGTGFLSVANEALYIDDTHDDYPPVKVLENAITPSREFGNITLSSFPTNTDSNKQFSVYLNLYFSEVRELDETTELRSFNIYIDDNLWTQESPVKPPYEDFHQYYGNITVTSNSTVKLVQTSDSTLPPLINALEWFFISDVLNNGTNSKDADGLSALQEAFEVLKDWQGDPCLPASFSWDWITCSSDPIPRVTALDVSGFNLSGTLPDFSTMDALETIDLHNNSIEGPIPDFLGQLPNLKQLDLSKNELSGAIPSSLSSNKIIKLDVSGNAGLCSSGTSCKNPPGPGAGSSSGRKKKKKGKLPLILGITIPMFLLFWIVAGMLVILHLKRRSIYVTATIPGQESGGNKPKQEPEEPLSLGRESSA</sequence>
<evidence type="ECO:0000313" key="12">
    <source>
        <dbReference type="EMBL" id="GAA0160798.1"/>
    </source>
</evidence>
<dbReference type="SUPFAM" id="SSF52058">
    <property type="entry name" value="L domain-like"/>
    <property type="match status" value="1"/>
</dbReference>
<evidence type="ECO:0000256" key="4">
    <source>
        <dbReference type="ARBA" id="ARBA00022729"/>
    </source>
</evidence>
<evidence type="ECO:0000259" key="11">
    <source>
        <dbReference type="Pfam" id="PF12819"/>
    </source>
</evidence>
<evidence type="ECO:0000256" key="10">
    <source>
        <dbReference type="SAM" id="SignalP"/>
    </source>
</evidence>
<feature type="domain" description="Malectin-like" evidence="11">
    <location>
        <begin position="26"/>
        <end position="349"/>
    </location>
</feature>
<dbReference type="InterPro" id="IPR001611">
    <property type="entry name" value="Leu-rich_rpt"/>
</dbReference>
<reference evidence="12 13" key="1">
    <citation type="submission" date="2024-01" db="EMBL/GenBank/DDBJ databases">
        <title>The complete chloroplast genome sequence of Lithospermum erythrorhizon: insights into the phylogenetic relationship among Boraginaceae species and the maternal lineages of purple gromwells.</title>
        <authorList>
            <person name="Okada T."/>
            <person name="Watanabe K."/>
        </authorList>
    </citation>
    <scope>NUCLEOTIDE SEQUENCE [LARGE SCALE GENOMIC DNA]</scope>
</reference>
<keyword evidence="5" id="KW-0677">Repeat</keyword>
<dbReference type="InterPro" id="IPR024788">
    <property type="entry name" value="Malectin-like_Carb-bd_dom"/>
</dbReference>
<feature type="signal peptide" evidence="10">
    <location>
        <begin position="1"/>
        <end position="20"/>
    </location>
</feature>
<evidence type="ECO:0000256" key="1">
    <source>
        <dbReference type="ARBA" id="ARBA00004167"/>
    </source>
</evidence>
<dbReference type="EMBL" id="BAABME010003995">
    <property type="protein sequence ID" value="GAA0160798.1"/>
    <property type="molecule type" value="Genomic_DNA"/>
</dbReference>
<dbReference type="Proteomes" id="UP001454036">
    <property type="component" value="Unassembled WGS sequence"/>
</dbReference>
<dbReference type="FunFam" id="3.80.10.10:FF:000129">
    <property type="entry name" value="Leucine-rich repeat receptor-like kinase"/>
    <property type="match status" value="1"/>
</dbReference>
<keyword evidence="3 9" id="KW-0812">Transmembrane</keyword>
<feature type="transmembrane region" description="Helical" evidence="9">
    <location>
        <begin position="516"/>
        <end position="538"/>
    </location>
</feature>
<gene>
    <name evidence="12" type="ORF">LIER_17271</name>
</gene>
<accession>A0AAV3QC86</accession>
<evidence type="ECO:0000256" key="9">
    <source>
        <dbReference type="SAM" id="Phobius"/>
    </source>
</evidence>
<proteinExistence type="predicted"/>
<feature type="region of interest" description="Disordered" evidence="8">
    <location>
        <begin position="551"/>
        <end position="577"/>
    </location>
</feature>
<evidence type="ECO:0000313" key="13">
    <source>
        <dbReference type="Proteomes" id="UP001454036"/>
    </source>
</evidence>
<feature type="region of interest" description="Disordered" evidence="8">
    <location>
        <begin position="488"/>
        <end position="509"/>
    </location>
</feature>
<dbReference type="GO" id="GO:0016020">
    <property type="term" value="C:membrane"/>
    <property type="evidence" value="ECO:0007669"/>
    <property type="project" value="UniProtKB-SubCell"/>
</dbReference>
<evidence type="ECO:0000256" key="3">
    <source>
        <dbReference type="ARBA" id="ARBA00022692"/>
    </source>
</evidence>
<keyword evidence="6 9" id="KW-1133">Transmembrane helix</keyword>
<evidence type="ECO:0000256" key="8">
    <source>
        <dbReference type="SAM" id="MobiDB-lite"/>
    </source>
</evidence>